<name>A0A3S4WJ57_9ACTO</name>
<evidence type="ECO:0000256" key="1">
    <source>
        <dbReference type="SAM" id="MobiDB-lite"/>
    </source>
</evidence>
<sequence>MMALISVVALALISLIPWLSTTQSSESSGGWIYESAEVGDLGGQSEAEAAEVSTPSTRSSRSREWAVTAGARRDGYKQMDLVPTAHGPLAILAEPQAEEPDSSRDTDRTIHTILASLDSKTGTVRWFRTVSPLVDTRYAYDSESWVYSTWHKPDATSVSADGEYVALRLEMQPSQTDPPDSPRWNADHPQKHTILILSTKTGEVVRTVEVSGVLLGQALTNNDLLVQTSSTFRPEAGEITTYPLSSPKASGSSWRSTNWLVGATARGALLSTTPPGISCGPNKCILTTVTLNDPSTGTVQQTYDRVTRFLPAGGLVRLADGQALPAARDDAAWNAARQELIDLHSGTTINVSNPQIDTAVTPTGQAWLFYETEDQREKKQPPTSWLPMNDTSTTPRTEDLEVVTLTREEGFKDSTVHIERTTLTMGSGG</sequence>
<dbReference type="SUPFAM" id="SSF50998">
    <property type="entry name" value="Quinoprotein alcohol dehydrogenase-like"/>
    <property type="match status" value="1"/>
</dbReference>
<organism evidence="2 3">
    <name type="scientific">Actinomyces slackii</name>
    <dbReference type="NCBI Taxonomy" id="52774"/>
    <lineage>
        <taxon>Bacteria</taxon>
        <taxon>Bacillati</taxon>
        <taxon>Actinomycetota</taxon>
        <taxon>Actinomycetes</taxon>
        <taxon>Actinomycetales</taxon>
        <taxon>Actinomycetaceae</taxon>
        <taxon>Actinomyces</taxon>
    </lineage>
</organism>
<keyword evidence="3" id="KW-1185">Reference proteome</keyword>
<reference evidence="2 3" key="1">
    <citation type="submission" date="2018-12" db="EMBL/GenBank/DDBJ databases">
        <authorList>
            <consortium name="Pathogen Informatics"/>
        </authorList>
    </citation>
    <scope>NUCLEOTIDE SEQUENCE [LARGE SCALE GENOMIC DNA]</scope>
    <source>
        <strain evidence="2 3">NCTC11923</strain>
    </source>
</reference>
<proteinExistence type="predicted"/>
<dbReference type="AlphaFoldDB" id="A0A3S4WJ57"/>
<protein>
    <submittedName>
        <fullName evidence="2">Uncharacterized protein</fullName>
    </submittedName>
</protein>
<dbReference type="KEGG" id="asla:NCTC11923_00679"/>
<dbReference type="Proteomes" id="UP000276899">
    <property type="component" value="Chromosome"/>
</dbReference>
<feature type="region of interest" description="Disordered" evidence="1">
    <location>
        <begin position="374"/>
        <end position="394"/>
    </location>
</feature>
<accession>A0A3S4WJ57</accession>
<dbReference type="InterPro" id="IPR011047">
    <property type="entry name" value="Quinoprotein_ADH-like_sf"/>
</dbReference>
<dbReference type="STRING" id="1278298.GCA_000428685_00202"/>
<evidence type="ECO:0000313" key="2">
    <source>
        <dbReference type="EMBL" id="VEG74060.1"/>
    </source>
</evidence>
<evidence type="ECO:0000313" key="3">
    <source>
        <dbReference type="Proteomes" id="UP000276899"/>
    </source>
</evidence>
<gene>
    <name evidence="2" type="ORF">NCTC11923_00679</name>
</gene>
<dbReference type="EMBL" id="LR134363">
    <property type="protein sequence ID" value="VEG74060.1"/>
    <property type="molecule type" value="Genomic_DNA"/>
</dbReference>
<feature type="region of interest" description="Disordered" evidence="1">
    <location>
        <begin position="43"/>
        <end position="64"/>
    </location>
</feature>